<reference evidence="3" key="1">
    <citation type="journal article" date="2019" name="Int. J. Syst. Evol. Microbiol.">
        <title>The Global Catalogue of Microorganisms (GCM) 10K type strain sequencing project: providing services to taxonomists for standard genome sequencing and annotation.</title>
        <authorList>
            <consortium name="The Broad Institute Genomics Platform"/>
            <consortium name="The Broad Institute Genome Sequencing Center for Infectious Disease"/>
            <person name="Wu L."/>
            <person name="Ma J."/>
        </authorList>
    </citation>
    <scope>NUCLEOTIDE SEQUENCE [LARGE SCALE GENOMIC DNA]</scope>
    <source>
        <strain evidence="3">CGMCC 1.13718</strain>
    </source>
</reference>
<name>A0ABW1YSG5_9GAMM</name>
<dbReference type="Proteomes" id="UP001596425">
    <property type="component" value="Unassembled WGS sequence"/>
</dbReference>
<dbReference type="RefSeq" id="WP_193193154.1">
    <property type="nucleotide sequence ID" value="NZ_JACZFR010000039.1"/>
</dbReference>
<keyword evidence="1" id="KW-1133">Transmembrane helix</keyword>
<feature type="transmembrane region" description="Helical" evidence="1">
    <location>
        <begin position="127"/>
        <end position="145"/>
    </location>
</feature>
<keyword evidence="3" id="KW-1185">Reference proteome</keyword>
<sequence>MSALLELYWPTIILALSVLMLFTTTRLAFANDIGRVPSNFLLRFLTSWVWATPLTLLGATVVGYFLSGELSPWPFETYRLLIDRSVAPEAAAAVALAVVSVDVWLLWMPAKIYLWTRPDLLVMRFKVHCGFACLGLSMLIPWLTLLPTG</sequence>
<accession>A0ABW1YSG5</accession>
<gene>
    <name evidence="2" type="ORF">ACFQBM_13750</name>
</gene>
<keyword evidence="1" id="KW-0812">Transmembrane</keyword>
<evidence type="ECO:0000256" key="1">
    <source>
        <dbReference type="SAM" id="Phobius"/>
    </source>
</evidence>
<evidence type="ECO:0000313" key="2">
    <source>
        <dbReference type="EMBL" id="MFC6634360.1"/>
    </source>
</evidence>
<keyword evidence="1" id="KW-0472">Membrane</keyword>
<feature type="transmembrane region" description="Helical" evidence="1">
    <location>
        <begin position="86"/>
        <end position="107"/>
    </location>
</feature>
<dbReference type="EMBL" id="JBHSVR010000001">
    <property type="protein sequence ID" value="MFC6634360.1"/>
    <property type="molecule type" value="Genomic_DNA"/>
</dbReference>
<feature type="transmembrane region" description="Helical" evidence="1">
    <location>
        <begin position="7"/>
        <end position="29"/>
    </location>
</feature>
<protein>
    <submittedName>
        <fullName evidence="2">Uncharacterized protein</fullName>
    </submittedName>
</protein>
<evidence type="ECO:0000313" key="3">
    <source>
        <dbReference type="Proteomes" id="UP001596425"/>
    </source>
</evidence>
<feature type="transmembrane region" description="Helical" evidence="1">
    <location>
        <begin position="41"/>
        <end position="66"/>
    </location>
</feature>
<organism evidence="2 3">
    <name type="scientific">Microbulbifer taiwanensis</name>
    <dbReference type="NCBI Taxonomy" id="986746"/>
    <lineage>
        <taxon>Bacteria</taxon>
        <taxon>Pseudomonadati</taxon>
        <taxon>Pseudomonadota</taxon>
        <taxon>Gammaproteobacteria</taxon>
        <taxon>Cellvibrionales</taxon>
        <taxon>Microbulbiferaceae</taxon>
        <taxon>Microbulbifer</taxon>
    </lineage>
</organism>
<comment type="caution">
    <text evidence="2">The sequence shown here is derived from an EMBL/GenBank/DDBJ whole genome shotgun (WGS) entry which is preliminary data.</text>
</comment>
<proteinExistence type="predicted"/>